<evidence type="ECO:0000313" key="2">
    <source>
        <dbReference type="Proteomes" id="UP001147752"/>
    </source>
</evidence>
<reference evidence="1" key="2">
    <citation type="journal article" date="2023" name="IMA Fungus">
        <title>Comparative genomic study of the Penicillium genus elucidates a diverse pangenome and 15 lateral gene transfer events.</title>
        <authorList>
            <person name="Petersen C."/>
            <person name="Sorensen T."/>
            <person name="Nielsen M.R."/>
            <person name="Sondergaard T.E."/>
            <person name="Sorensen J.L."/>
            <person name="Fitzpatrick D.A."/>
            <person name="Frisvad J.C."/>
            <person name="Nielsen K.L."/>
        </authorList>
    </citation>
    <scope>NUCLEOTIDE SEQUENCE</scope>
    <source>
        <strain evidence="1">IBT 3081</strain>
    </source>
</reference>
<dbReference type="Proteomes" id="UP001147752">
    <property type="component" value="Unassembled WGS sequence"/>
</dbReference>
<proteinExistence type="predicted"/>
<sequence>MHDLKPLQDDQKIITSEKLKIDRERDKTRGEELLRAIYLAQKNKIQITRACLQFTGKMLKLVEKLEESIESLEVMNKRQSVLISGLEDEIK</sequence>
<dbReference type="EMBL" id="JAPZBT010000002">
    <property type="protein sequence ID" value="KAJ5374313.1"/>
    <property type="molecule type" value="Genomic_DNA"/>
</dbReference>
<dbReference type="AlphaFoldDB" id="A0A9W9S986"/>
<gene>
    <name evidence="1" type="ORF">N7517_006319</name>
</gene>
<comment type="caution">
    <text evidence="1">The sequence shown here is derived from an EMBL/GenBank/DDBJ whole genome shotgun (WGS) entry which is preliminary data.</text>
</comment>
<protein>
    <submittedName>
        <fullName evidence="1">Uncharacterized protein</fullName>
    </submittedName>
</protein>
<dbReference type="RefSeq" id="XP_056580299.1">
    <property type="nucleotide sequence ID" value="XM_056724049.1"/>
</dbReference>
<name>A0A9W9S986_9EURO</name>
<evidence type="ECO:0000313" key="1">
    <source>
        <dbReference type="EMBL" id="KAJ5374313.1"/>
    </source>
</evidence>
<dbReference type="GeneID" id="81463232"/>
<organism evidence="1 2">
    <name type="scientific">Penicillium concentricum</name>
    <dbReference type="NCBI Taxonomy" id="293559"/>
    <lineage>
        <taxon>Eukaryota</taxon>
        <taxon>Fungi</taxon>
        <taxon>Dikarya</taxon>
        <taxon>Ascomycota</taxon>
        <taxon>Pezizomycotina</taxon>
        <taxon>Eurotiomycetes</taxon>
        <taxon>Eurotiomycetidae</taxon>
        <taxon>Eurotiales</taxon>
        <taxon>Aspergillaceae</taxon>
        <taxon>Penicillium</taxon>
    </lineage>
</organism>
<accession>A0A9W9S986</accession>
<keyword evidence="2" id="KW-1185">Reference proteome</keyword>
<reference evidence="1" key="1">
    <citation type="submission" date="2022-12" db="EMBL/GenBank/DDBJ databases">
        <authorList>
            <person name="Petersen C."/>
        </authorList>
    </citation>
    <scope>NUCLEOTIDE SEQUENCE</scope>
    <source>
        <strain evidence="1">IBT 3081</strain>
    </source>
</reference>